<evidence type="ECO:0000256" key="7">
    <source>
        <dbReference type="ARBA" id="ARBA00023180"/>
    </source>
</evidence>
<dbReference type="GO" id="GO:0005886">
    <property type="term" value="C:plasma membrane"/>
    <property type="evidence" value="ECO:0007669"/>
    <property type="project" value="UniProtKB-SubCell"/>
</dbReference>
<evidence type="ECO:0000256" key="6">
    <source>
        <dbReference type="ARBA" id="ARBA00023136"/>
    </source>
</evidence>
<evidence type="ECO:0000256" key="2">
    <source>
        <dbReference type="ARBA" id="ARBA00010532"/>
    </source>
</evidence>
<dbReference type="PANTHER" id="PTHR11923">
    <property type="entry name" value="SCAVENGER RECEPTOR CLASS B TYPE-1 SR-B1"/>
    <property type="match status" value="1"/>
</dbReference>
<dbReference type="GO" id="GO:0005737">
    <property type="term" value="C:cytoplasm"/>
    <property type="evidence" value="ECO:0007669"/>
    <property type="project" value="TreeGrafter"/>
</dbReference>
<protein>
    <recommendedName>
        <fullName evidence="10">Scavenger receptor class B member 1</fullName>
    </recommendedName>
</protein>
<reference evidence="8 9" key="1">
    <citation type="submission" date="2020-02" db="EMBL/GenBank/DDBJ databases">
        <authorList>
            <person name="Ferguson B K."/>
        </authorList>
    </citation>
    <scope>NUCLEOTIDE SEQUENCE [LARGE SCALE GENOMIC DNA]</scope>
</reference>
<gene>
    <name evidence="8" type="ORF">NTEN_LOCUS19312</name>
</gene>
<proteinExistence type="inferred from homology"/>
<evidence type="ECO:0000256" key="4">
    <source>
        <dbReference type="ARBA" id="ARBA00022692"/>
    </source>
</evidence>
<keyword evidence="5" id="KW-1133">Transmembrane helix</keyword>
<dbReference type="Pfam" id="PF01130">
    <property type="entry name" value="CD36"/>
    <property type="match status" value="1"/>
</dbReference>
<dbReference type="OrthoDB" id="18585at2759"/>
<name>A0A6H5HG76_9HEMI</name>
<keyword evidence="4" id="KW-0812">Transmembrane</keyword>
<dbReference type="GO" id="GO:0005044">
    <property type="term" value="F:scavenger receptor activity"/>
    <property type="evidence" value="ECO:0007669"/>
    <property type="project" value="TreeGrafter"/>
</dbReference>
<dbReference type="AlphaFoldDB" id="A0A6H5HG76"/>
<evidence type="ECO:0000313" key="8">
    <source>
        <dbReference type="EMBL" id="CAB0014911.1"/>
    </source>
</evidence>
<evidence type="ECO:0000256" key="3">
    <source>
        <dbReference type="ARBA" id="ARBA00022475"/>
    </source>
</evidence>
<keyword evidence="7" id="KW-0325">Glycoprotein</keyword>
<dbReference type="InterPro" id="IPR002159">
    <property type="entry name" value="CD36_fam"/>
</dbReference>
<evidence type="ECO:0000313" key="9">
    <source>
        <dbReference type="Proteomes" id="UP000479000"/>
    </source>
</evidence>
<comment type="similarity">
    <text evidence="2">Belongs to the CD36 family.</text>
</comment>
<comment type="subcellular location">
    <subcellularLocation>
        <location evidence="1">Cell membrane</location>
    </subcellularLocation>
</comment>
<dbReference type="Proteomes" id="UP000479000">
    <property type="component" value="Unassembled WGS sequence"/>
</dbReference>
<feature type="non-terminal residue" evidence="8">
    <location>
        <position position="1"/>
    </location>
</feature>
<evidence type="ECO:0008006" key="10">
    <source>
        <dbReference type="Google" id="ProtNLM"/>
    </source>
</evidence>
<dbReference type="PRINTS" id="PR01609">
    <property type="entry name" value="CD36FAMILY"/>
</dbReference>
<dbReference type="PANTHER" id="PTHR11923:SF104">
    <property type="entry name" value="FI07620P"/>
    <property type="match status" value="1"/>
</dbReference>
<keyword evidence="3" id="KW-1003">Cell membrane</keyword>
<keyword evidence="6" id="KW-0472">Membrane</keyword>
<accession>A0A6H5HG76</accession>
<dbReference type="EMBL" id="CADCXU010028242">
    <property type="protein sequence ID" value="CAB0014911.1"/>
    <property type="molecule type" value="Genomic_DNA"/>
</dbReference>
<evidence type="ECO:0000256" key="5">
    <source>
        <dbReference type="ARBA" id="ARBA00022989"/>
    </source>
</evidence>
<keyword evidence="9" id="KW-1185">Reference proteome</keyword>
<organism evidence="8 9">
    <name type="scientific">Nesidiocoris tenuis</name>
    <dbReference type="NCBI Taxonomy" id="355587"/>
    <lineage>
        <taxon>Eukaryota</taxon>
        <taxon>Metazoa</taxon>
        <taxon>Ecdysozoa</taxon>
        <taxon>Arthropoda</taxon>
        <taxon>Hexapoda</taxon>
        <taxon>Insecta</taxon>
        <taxon>Pterygota</taxon>
        <taxon>Neoptera</taxon>
        <taxon>Paraneoptera</taxon>
        <taxon>Hemiptera</taxon>
        <taxon>Heteroptera</taxon>
        <taxon>Panheteroptera</taxon>
        <taxon>Cimicomorpha</taxon>
        <taxon>Miridae</taxon>
        <taxon>Dicyphina</taxon>
        <taxon>Nesidiocoris</taxon>
    </lineage>
</organism>
<sequence>INNCSKRDEKFQKNIGGTGRLTPRFNASVSRRRENARCSAPRKNAPPSKWKYWNRPKIEYRNGASEKTFIYIYNFKCRKVRPPDHRLPVLRCWRQVLVLVQGNEKFKPPPDLTPPLHLFPPTVRPLHPAPTNRKTQDNSYKDSSFRWFKKFFTWVLHVRKLHYTLTMRPDSYIFDLWKAPPIKLYIKVFVFNITNAHEFMAGIDHKLKVEEVGPYTYSEKLENTNVSFFDNDTLSFNPVRKIIFEKELSVGDPYRDIVTVTNIPLLGLASMMHNSSIGMSLMLSTLISYMDAQPLLTLPVDSFLWGYDDPLVKLARRTVPAWINFERFGLLDRMIDEGNYRVNMYLKKTEDSDQFMVSTINGSPGLKNWGYDSSSNRTSKCNSARGTTEGYLMPANLQPNSSFTIFRRAFCRPLPFVYVGQEITRQGYRAFRYSFPDNILDPDNPDNKCYCKKDGCLKRGLSDLSPCYYSQ</sequence>
<evidence type="ECO:0000256" key="1">
    <source>
        <dbReference type="ARBA" id="ARBA00004236"/>
    </source>
</evidence>